<feature type="compositionally biased region" description="Basic and acidic residues" evidence="9">
    <location>
        <begin position="284"/>
        <end position="295"/>
    </location>
</feature>
<dbReference type="Proteomes" id="UP000323011">
    <property type="component" value="Unassembled WGS sequence"/>
</dbReference>
<feature type="region of interest" description="Disordered" evidence="9">
    <location>
        <begin position="254"/>
        <end position="302"/>
    </location>
</feature>
<dbReference type="Gene3D" id="1.10.10.60">
    <property type="entry name" value="Homeodomain-like"/>
    <property type="match status" value="2"/>
</dbReference>
<keyword evidence="5" id="KW-0238">DNA-binding</keyword>
<evidence type="ECO:0000313" key="13">
    <source>
        <dbReference type="EMBL" id="KAA0155934.1"/>
    </source>
</evidence>
<reference evidence="13 14" key="1">
    <citation type="submission" date="2019-07" db="EMBL/GenBank/DDBJ databases">
        <title>Genomes of Cafeteria roenbergensis.</title>
        <authorList>
            <person name="Fischer M.G."/>
            <person name="Hackl T."/>
            <person name="Roman M."/>
        </authorList>
    </citation>
    <scope>NUCLEOTIDE SEQUENCE [LARGE SCALE GENOMIC DNA]</scope>
    <source>
        <strain evidence="13 14">BVI</strain>
    </source>
</reference>
<evidence type="ECO:0000256" key="9">
    <source>
        <dbReference type="SAM" id="MobiDB-lite"/>
    </source>
</evidence>
<dbReference type="PANTHER" id="PTHR45885">
    <property type="entry name" value="CELL DIVISION CYCLE 5-LIKE PROTEIN"/>
    <property type="match status" value="1"/>
</dbReference>
<dbReference type="GO" id="GO:0000398">
    <property type="term" value="P:mRNA splicing, via spliceosome"/>
    <property type="evidence" value="ECO:0007669"/>
    <property type="project" value="InterPro"/>
</dbReference>
<gene>
    <name evidence="13" type="ORF">FNF29_01353</name>
</gene>
<dbReference type="InterPro" id="IPR017884">
    <property type="entry name" value="SANT_dom"/>
</dbReference>
<evidence type="ECO:0000259" key="10">
    <source>
        <dbReference type="PROSITE" id="PS50090"/>
    </source>
</evidence>
<feature type="compositionally biased region" description="Acidic residues" evidence="9">
    <location>
        <begin position="625"/>
        <end position="635"/>
    </location>
</feature>
<dbReference type="EMBL" id="VLTN01000005">
    <property type="protein sequence ID" value="KAA0155934.1"/>
    <property type="molecule type" value="Genomic_DNA"/>
</dbReference>
<feature type="domain" description="HTH myb-type" evidence="12">
    <location>
        <begin position="1"/>
        <end position="57"/>
    </location>
</feature>
<feature type="compositionally biased region" description="Basic and acidic residues" evidence="9">
    <location>
        <begin position="117"/>
        <end position="142"/>
    </location>
</feature>
<keyword evidence="6" id="KW-0508">mRNA splicing</keyword>
<keyword evidence="14" id="KW-1185">Reference proteome</keyword>
<feature type="compositionally biased region" description="Gly residues" evidence="9">
    <location>
        <begin position="513"/>
        <end position="533"/>
    </location>
</feature>
<keyword evidence="8" id="KW-0175">Coiled coil</keyword>
<evidence type="ECO:0008006" key="15">
    <source>
        <dbReference type="Google" id="ProtNLM"/>
    </source>
</evidence>
<feature type="domain" description="Myb-like" evidence="10">
    <location>
        <begin position="54"/>
        <end position="103"/>
    </location>
</feature>
<protein>
    <recommendedName>
        <fullName evidence="15">Cell division cycle 5-like protein</fullName>
    </recommendedName>
</protein>
<feature type="compositionally biased region" description="Low complexity" evidence="9">
    <location>
        <begin position="642"/>
        <end position="652"/>
    </location>
</feature>
<name>A0A5A8CU52_CAFRO</name>
<evidence type="ECO:0000256" key="3">
    <source>
        <dbReference type="ARBA" id="ARBA00022728"/>
    </source>
</evidence>
<evidence type="ECO:0000256" key="2">
    <source>
        <dbReference type="ARBA" id="ARBA00022664"/>
    </source>
</evidence>
<feature type="domain" description="Myb-like" evidence="10">
    <location>
        <begin position="2"/>
        <end position="53"/>
    </location>
</feature>
<dbReference type="GO" id="GO:0005681">
    <property type="term" value="C:spliceosomal complex"/>
    <property type="evidence" value="ECO:0007669"/>
    <property type="project" value="UniProtKB-KW"/>
</dbReference>
<feature type="domain" description="SANT" evidence="11">
    <location>
        <begin position="5"/>
        <end position="62"/>
    </location>
</feature>
<feature type="region of interest" description="Disordered" evidence="9">
    <location>
        <begin position="513"/>
        <end position="536"/>
    </location>
</feature>
<dbReference type="CDD" id="cd00167">
    <property type="entry name" value="SANT"/>
    <property type="match status" value="1"/>
</dbReference>
<dbReference type="InterPro" id="IPR001005">
    <property type="entry name" value="SANT/Myb"/>
</dbReference>
<dbReference type="AlphaFoldDB" id="A0A5A8CU52"/>
<dbReference type="CDD" id="cd11659">
    <property type="entry name" value="SANT_CDC5_II"/>
    <property type="match status" value="1"/>
</dbReference>
<dbReference type="InterPro" id="IPR017930">
    <property type="entry name" value="Myb_dom"/>
</dbReference>
<feature type="compositionally biased region" description="Acidic residues" evidence="9">
    <location>
        <begin position="603"/>
        <end position="612"/>
    </location>
</feature>
<sequence length="1045" mass="108184">MRIYLHGGVWKNSEDELLKAGAMKYGTQNWARVASLLPRKTAAQCKARWYNWLDPSIKKTEWTRDEDERLLYLAKTRSTEWQSIASLVGRTPAQCLERYERLLDEATAKASGVTLDPKQDPRRLRAGERDPMPETRPARPDPVDMEDEEMEMLAEARARLANTRGKKAKRKARDKQLKTAQHIVSLRKMRELKAAGLEVRQKRQREGVDYATEVPFRRDAPIGFFDTSAEDAAAASLRAGATDFEGDRLQATVAKRREEEEARRRKDSVRKSQKEAAADLPHALAEEARRQDPAHVAKRTKLSLPRPQMGAEDIEALARLGPEALGAGGAAGADGFDGASVLGSVAMPPPTGPHRSRTARDAVMEEARNLIVRRDRPTPLQGGAHPELEAGIQSLTPKGGTAEPRNPTMNPLAARLAAAGAITPGAVGARSVVGGGSVMTGQLTDGAADAAADAADIGDSASVVAGGAAASVAGQSTRSSWTMVSRGGRLLRDKLGLNRSLASGQAGRPGSVLGLGLGGGGGGGTPAPLGGDGASSVAGSTASSAWDAADSAEVEALSVLAAGVPETKMTRDERRGLRAARARVAQELATLPAPVNDASQWLDDGEDSDEEAAAAAAGAAGGNAGDDDDADGDADGVEHVQAGAASSSSSSSAAGSAWAAQAEAVAARLRGAEAEEIEEDAEEAEKRAAAAREAAARAEFRRRSAALRHEERLPRPPAPSAEALSAVAAAAHAEAEAAAVAPARGTGGASEACSAAELRAAALAIDAEVLALVRADAFRFPVTSERGRLSLPAGQPPATDTFDDRELAAARALIEEAAEGEGLGPAAGAASSVQAELEMLGSASAALWLPSRGEWVLADQLELLAASSAPPPSSSPSSSSSSSSSSSLAATSASAASTRGASSSSSASAAAAGVSIAASDGRFTFSGVSPAELAEARKLEHASAAAAVAAEERRVLRRAEAAAALTAELEQAAAAERERQVKAHAQYSDATMRLAAFARLYKAEQAAGERRAMEAQEALDSAVARERQLQQRFDALSRGTVPVEA</sequence>
<dbReference type="InterPro" id="IPR047240">
    <property type="entry name" value="SANT_CDC5L_II"/>
</dbReference>
<feature type="region of interest" description="Disordered" evidence="9">
    <location>
        <begin position="590"/>
        <end position="652"/>
    </location>
</feature>
<keyword evidence="7" id="KW-0539">Nucleus</keyword>
<evidence type="ECO:0000256" key="4">
    <source>
        <dbReference type="ARBA" id="ARBA00022737"/>
    </source>
</evidence>
<evidence type="ECO:0000259" key="11">
    <source>
        <dbReference type="PROSITE" id="PS51293"/>
    </source>
</evidence>
<dbReference type="Pfam" id="PF11831">
    <property type="entry name" value="Myb_Cef"/>
    <property type="match status" value="1"/>
</dbReference>
<proteinExistence type="inferred from homology"/>
<dbReference type="GO" id="GO:0000974">
    <property type="term" value="C:Prp19 complex"/>
    <property type="evidence" value="ECO:0007669"/>
    <property type="project" value="InterPro"/>
</dbReference>
<keyword evidence="2" id="KW-0507">mRNA processing</keyword>
<evidence type="ECO:0000313" key="14">
    <source>
        <dbReference type="Proteomes" id="UP000323011"/>
    </source>
</evidence>
<dbReference type="InterPro" id="IPR009057">
    <property type="entry name" value="Homeodomain-like_sf"/>
</dbReference>
<dbReference type="PANTHER" id="PTHR45885:SF1">
    <property type="entry name" value="CELL DIVISION CYCLE 5-LIKE PROTEIN"/>
    <property type="match status" value="1"/>
</dbReference>
<evidence type="ECO:0000256" key="8">
    <source>
        <dbReference type="SAM" id="Coils"/>
    </source>
</evidence>
<dbReference type="Pfam" id="PF13921">
    <property type="entry name" value="Myb_DNA-bind_6"/>
    <property type="match status" value="1"/>
</dbReference>
<accession>A0A5A8CU52</accession>
<dbReference type="PROSITE" id="PS51294">
    <property type="entry name" value="HTH_MYB"/>
    <property type="match status" value="2"/>
</dbReference>
<dbReference type="SUPFAM" id="SSF46689">
    <property type="entry name" value="Homeodomain-like"/>
    <property type="match status" value="1"/>
</dbReference>
<feature type="domain" description="HTH myb-type" evidence="12">
    <location>
        <begin position="58"/>
        <end position="107"/>
    </location>
</feature>
<organism evidence="13 14">
    <name type="scientific">Cafeteria roenbergensis</name>
    <name type="common">Marine flagellate</name>
    <dbReference type="NCBI Taxonomy" id="33653"/>
    <lineage>
        <taxon>Eukaryota</taxon>
        <taxon>Sar</taxon>
        <taxon>Stramenopiles</taxon>
        <taxon>Bigyra</taxon>
        <taxon>Opalozoa</taxon>
        <taxon>Bicosoecida</taxon>
        <taxon>Cafeteriaceae</taxon>
        <taxon>Cafeteria</taxon>
    </lineage>
</organism>
<dbReference type="GO" id="GO:0003677">
    <property type="term" value="F:DNA binding"/>
    <property type="evidence" value="ECO:0007669"/>
    <property type="project" value="UniProtKB-KW"/>
</dbReference>
<evidence type="ECO:0000256" key="6">
    <source>
        <dbReference type="ARBA" id="ARBA00023187"/>
    </source>
</evidence>
<feature type="region of interest" description="Disordered" evidence="9">
    <location>
        <begin position="867"/>
        <end position="886"/>
    </location>
</feature>
<feature type="compositionally biased region" description="Basic and acidic residues" evidence="9">
    <location>
        <begin position="255"/>
        <end position="277"/>
    </location>
</feature>
<keyword evidence="3" id="KW-0747">Spliceosome</keyword>
<dbReference type="PROSITE" id="PS50090">
    <property type="entry name" value="MYB_LIKE"/>
    <property type="match status" value="2"/>
</dbReference>
<evidence type="ECO:0000256" key="5">
    <source>
        <dbReference type="ARBA" id="ARBA00023125"/>
    </source>
</evidence>
<feature type="compositionally biased region" description="Low complexity" evidence="9">
    <location>
        <begin position="875"/>
        <end position="886"/>
    </location>
</feature>
<feature type="coiled-coil region" evidence="8">
    <location>
        <begin position="667"/>
        <end position="701"/>
    </location>
</feature>
<comment type="caution">
    <text evidence="13">The sequence shown here is derived from an EMBL/GenBank/DDBJ whole genome shotgun (WGS) entry which is preliminary data.</text>
</comment>
<evidence type="ECO:0000259" key="12">
    <source>
        <dbReference type="PROSITE" id="PS51294"/>
    </source>
</evidence>
<dbReference type="PROSITE" id="PS51293">
    <property type="entry name" value="SANT"/>
    <property type="match status" value="1"/>
</dbReference>
<evidence type="ECO:0000256" key="7">
    <source>
        <dbReference type="ARBA" id="ARBA00023242"/>
    </source>
</evidence>
<feature type="region of interest" description="Disordered" evidence="9">
    <location>
        <begin position="110"/>
        <end position="145"/>
    </location>
</feature>
<comment type="similarity">
    <text evidence="1">Belongs to the CEF1 family.</text>
</comment>
<evidence type="ECO:0000256" key="1">
    <source>
        <dbReference type="ARBA" id="ARBA00010506"/>
    </source>
</evidence>
<keyword evidence="4" id="KW-0677">Repeat</keyword>
<dbReference type="InterPro" id="IPR021786">
    <property type="entry name" value="Cdc5p/Cef1_C"/>
</dbReference>
<dbReference type="SMART" id="SM00717">
    <property type="entry name" value="SANT"/>
    <property type="match status" value="2"/>
</dbReference>
<dbReference type="InterPro" id="IPR047242">
    <property type="entry name" value="CDC5L/Cef1"/>
</dbReference>